<evidence type="ECO:0000256" key="1">
    <source>
        <dbReference type="ARBA" id="ARBA00004340"/>
    </source>
</evidence>
<dbReference type="InterPro" id="IPR018252">
    <property type="entry name" value="Annexin_repeat_CS"/>
</dbReference>
<dbReference type="FunFam" id="1.10.220.10:FF:000005">
    <property type="entry name" value="Annexin"/>
    <property type="match status" value="1"/>
</dbReference>
<protein>
    <recommendedName>
        <fullName evidence="13 14">Annexin</fullName>
    </recommendedName>
</protein>
<dbReference type="GO" id="GO:0043657">
    <property type="term" value="C:host cell"/>
    <property type="evidence" value="ECO:0007669"/>
    <property type="project" value="UniProtKB-SubCell"/>
</dbReference>
<gene>
    <name evidence="15" type="ORF">SNE40_011742</name>
</gene>
<dbReference type="EMBL" id="JAZGQO010000008">
    <property type="protein sequence ID" value="KAK6179360.1"/>
    <property type="molecule type" value="Genomic_DNA"/>
</dbReference>
<comment type="similarity">
    <text evidence="3 14">Belongs to the annexin family.</text>
</comment>
<evidence type="ECO:0000256" key="5">
    <source>
        <dbReference type="ARBA" id="ARBA00022553"/>
    </source>
</evidence>
<keyword evidence="8 14" id="KW-0106">Calcium</keyword>
<evidence type="ECO:0000256" key="12">
    <source>
        <dbReference type="ARBA" id="ARBA00060393"/>
    </source>
</evidence>
<keyword evidence="5" id="KW-0597">Phosphoprotein</keyword>
<accession>A0AAN8JPY1</accession>
<evidence type="ECO:0000256" key="8">
    <source>
        <dbReference type="ARBA" id="ARBA00022837"/>
    </source>
</evidence>
<keyword evidence="10 14" id="KW-0111">Calcium/phospholipid-binding</keyword>
<dbReference type="PROSITE" id="PS00223">
    <property type="entry name" value="ANNEXIN_1"/>
    <property type="match status" value="2"/>
</dbReference>
<comment type="subcellular location">
    <subcellularLocation>
        <location evidence="1">Host cell</location>
    </subcellularLocation>
    <subcellularLocation>
        <location evidence="2">Secreted</location>
        <location evidence="2">Extracellular exosome</location>
    </subcellularLocation>
    <subcellularLocation>
        <location evidence="12">Tegument</location>
    </subcellularLocation>
</comment>
<proteinExistence type="inferred from homology"/>
<evidence type="ECO:0000256" key="4">
    <source>
        <dbReference type="ARBA" id="ARBA00011738"/>
    </source>
</evidence>
<dbReference type="FunFam" id="1.10.220.10:FF:000001">
    <property type="entry name" value="Annexin"/>
    <property type="match status" value="1"/>
</dbReference>
<dbReference type="GO" id="GO:0012506">
    <property type="term" value="C:vesicle membrane"/>
    <property type="evidence" value="ECO:0007669"/>
    <property type="project" value="TreeGrafter"/>
</dbReference>
<evidence type="ECO:0000256" key="13">
    <source>
        <dbReference type="ARBA" id="ARBA00077076"/>
    </source>
</evidence>
<evidence type="ECO:0000256" key="3">
    <source>
        <dbReference type="ARBA" id="ARBA00007831"/>
    </source>
</evidence>
<sequence length="315" mass="35376">MPGTIRKNYDFDVAAITESLRESMAGWGTDEEQLISTIVGFNNEQRLEIAQSFKAAYGKELIEDLKSELKGDFEEICVAMFEHPRMYDAKQIHNAMTGLGTDETTIIEIMCTRSNEEITEIKEKYKEEVGNELEDDLQGETSGYFERLLVSLCAAGRDDKPGVDYEQATEDAQKFYDAGAAVWGTEEAELNAILCLRSHQQLRQTMIHYENLTGCTMEETINSECDGSLQNGYLAIVESCKDMPGYFARRLKESFEGLGTKDTDLIRIIVSRSEIDLQEIKEAYAARYETALSDAIASECGGDYNRMLLAIVNAE</sequence>
<keyword evidence="16" id="KW-1185">Reference proteome</keyword>
<name>A0AAN8JPY1_PATCE</name>
<keyword evidence="7 14" id="KW-0677">Repeat</keyword>
<reference evidence="15 16" key="1">
    <citation type="submission" date="2024-01" db="EMBL/GenBank/DDBJ databases">
        <title>The genome of the rayed Mediterranean limpet Patella caerulea (Linnaeus, 1758).</title>
        <authorList>
            <person name="Anh-Thu Weber A."/>
            <person name="Halstead-Nussloch G."/>
        </authorList>
    </citation>
    <scope>NUCLEOTIDE SEQUENCE [LARGE SCALE GENOMIC DNA]</scope>
    <source>
        <strain evidence="15">AATW-2023a</strain>
        <tissue evidence="15">Whole specimen</tissue>
    </source>
</reference>
<dbReference type="PRINTS" id="PR00196">
    <property type="entry name" value="ANNEXIN"/>
</dbReference>
<evidence type="ECO:0000313" key="15">
    <source>
        <dbReference type="EMBL" id="KAK6179360.1"/>
    </source>
</evidence>
<evidence type="ECO:0000313" key="16">
    <source>
        <dbReference type="Proteomes" id="UP001347796"/>
    </source>
</evidence>
<dbReference type="InterPro" id="IPR018502">
    <property type="entry name" value="Annexin_repeat"/>
</dbReference>
<evidence type="ECO:0000256" key="10">
    <source>
        <dbReference type="ARBA" id="ARBA00023302"/>
    </source>
</evidence>
<dbReference type="Proteomes" id="UP001347796">
    <property type="component" value="Unassembled WGS sequence"/>
</dbReference>
<dbReference type="Gene3D" id="1.10.220.10">
    <property type="entry name" value="Annexin"/>
    <property type="match status" value="4"/>
</dbReference>
<dbReference type="GO" id="GO:0001786">
    <property type="term" value="F:phosphatidylserine binding"/>
    <property type="evidence" value="ECO:0007669"/>
    <property type="project" value="TreeGrafter"/>
</dbReference>
<comment type="function">
    <text evidence="11">Involved in reproduction of the worm. Involved in host-parasite interaction. Delivered into the host cell by means of parasite exosomes. Binds to acidic phospholipid membranes in a calcium-dependent manner in vitro. Causes aggregation of liposomes in the presence of calcium, but not in its absence. Likely to promote membrane fusion. May provide structural integrity within the tegument.</text>
</comment>
<dbReference type="PANTHER" id="PTHR10502">
    <property type="entry name" value="ANNEXIN"/>
    <property type="match status" value="1"/>
</dbReference>
<dbReference type="InterPro" id="IPR001464">
    <property type="entry name" value="Annexin"/>
</dbReference>
<evidence type="ECO:0000256" key="2">
    <source>
        <dbReference type="ARBA" id="ARBA00004550"/>
    </source>
</evidence>
<evidence type="ECO:0000256" key="11">
    <source>
        <dbReference type="ARBA" id="ARBA00059330"/>
    </source>
</evidence>
<dbReference type="AlphaFoldDB" id="A0AAN8JPY1"/>
<dbReference type="GO" id="GO:0005576">
    <property type="term" value="C:extracellular region"/>
    <property type="evidence" value="ECO:0007669"/>
    <property type="project" value="UniProtKB-SubCell"/>
</dbReference>
<dbReference type="PANTHER" id="PTHR10502:SF102">
    <property type="entry name" value="ANNEXIN B11"/>
    <property type="match status" value="1"/>
</dbReference>
<keyword evidence="9 14" id="KW-0041">Annexin</keyword>
<dbReference type="FunFam" id="1.10.220.10:FF:000002">
    <property type="entry name" value="Annexin"/>
    <property type="match status" value="1"/>
</dbReference>
<comment type="caution">
    <text evidence="15">The sequence shown here is derived from an EMBL/GenBank/DDBJ whole genome shotgun (WGS) entry which is preliminary data.</text>
</comment>
<evidence type="ECO:0000256" key="9">
    <source>
        <dbReference type="ARBA" id="ARBA00023216"/>
    </source>
</evidence>
<dbReference type="GO" id="GO:0005737">
    <property type="term" value="C:cytoplasm"/>
    <property type="evidence" value="ECO:0007669"/>
    <property type="project" value="TreeGrafter"/>
</dbReference>
<keyword evidence="6" id="KW-0479">Metal-binding</keyword>
<dbReference type="Pfam" id="PF00191">
    <property type="entry name" value="Annexin"/>
    <property type="match status" value="4"/>
</dbReference>
<evidence type="ECO:0000256" key="14">
    <source>
        <dbReference type="RuleBase" id="RU003540"/>
    </source>
</evidence>
<evidence type="ECO:0000256" key="7">
    <source>
        <dbReference type="ARBA" id="ARBA00022737"/>
    </source>
</evidence>
<dbReference type="SUPFAM" id="SSF47874">
    <property type="entry name" value="Annexin"/>
    <property type="match status" value="1"/>
</dbReference>
<dbReference type="GO" id="GO:0005544">
    <property type="term" value="F:calcium-dependent phospholipid binding"/>
    <property type="evidence" value="ECO:0007669"/>
    <property type="project" value="UniProtKB-KW"/>
</dbReference>
<dbReference type="InterPro" id="IPR037104">
    <property type="entry name" value="Annexin_sf"/>
</dbReference>
<comment type="domain">
    <text evidence="14">A pair of annexin repeats may form one binding site for calcium and phospholipid.</text>
</comment>
<dbReference type="SMART" id="SM00335">
    <property type="entry name" value="ANX"/>
    <property type="match status" value="4"/>
</dbReference>
<dbReference type="PROSITE" id="PS51897">
    <property type="entry name" value="ANNEXIN_2"/>
    <property type="match status" value="4"/>
</dbReference>
<comment type="subunit">
    <text evidence="4">Homodimer.</text>
</comment>
<organism evidence="15 16">
    <name type="scientific">Patella caerulea</name>
    <name type="common">Rayed Mediterranean limpet</name>
    <dbReference type="NCBI Taxonomy" id="87958"/>
    <lineage>
        <taxon>Eukaryota</taxon>
        <taxon>Metazoa</taxon>
        <taxon>Spiralia</taxon>
        <taxon>Lophotrochozoa</taxon>
        <taxon>Mollusca</taxon>
        <taxon>Gastropoda</taxon>
        <taxon>Patellogastropoda</taxon>
        <taxon>Patelloidea</taxon>
        <taxon>Patellidae</taxon>
        <taxon>Patella</taxon>
    </lineage>
</organism>
<evidence type="ECO:0000256" key="6">
    <source>
        <dbReference type="ARBA" id="ARBA00022723"/>
    </source>
</evidence>
<dbReference type="GO" id="GO:0005634">
    <property type="term" value="C:nucleus"/>
    <property type="evidence" value="ECO:0007669"/>
    <property type="project" value="TreeGrafter"/>
</dbReference>
<dbReference type="FunFam" id="1.10.220.10:FF:000003">
    <property type="entry name" value="Annexin"/>
    <property type="match status" value="1"/>
</dbReference>
<dbReference type="GO" id="GO:0005886">
    <property type="term" value="C:plasma membrane"/>
    <property type="evidence" value="ECO:0007669"/>
    <property type="project" value="TreeGrafter"/>
</dbReference>
<dbReference type="GO" id="GO:0005509">
    <property type="term" value="F:calcium ion binding"/>
    <property type="evidence" value="ECO:0007669"/>
    <property type="project" value="InterPro"/>
</dbReference>